<dbReference type="SUPFAM" id="SSF69318">
    <property type="entry name" value="Integrin alpha N-terminal domain"/>
    <property type="match status" value="3"/>
</dbReference>
<dbReference type="Proteomes" id="UP000033054">
    <property type="component" value="Chromosome"/>
</dbReference>
<dbReference type="PANTHER" id="PTHR16026">
    <property type="entry name" value="CARTILAGE ACIDIC PROTEIN 1"/>
    <property type="match status" value="1"/>
</dbReference>
<dbReference type="PATRIC" id="fig|1379870.5.peg.2024"/>
<proteinExistence type="predicted"/>
<reference evidence="3 4" key="1">
    <citation type="journal article" date="2014" name="Curr. Microbiol.">
        <title>Spirosoma radiotolerans sp. nov., a gamma-radiation-resistant bacterium isolated from gamma ray-irradiated soil.</title>
        <authorList>
            <person name="Lee J.J."/>
            <person name="Srinivasan S."/>
            <person name="Lim S."/>
            <person name="Joe M."/>
            <person name="Im S."/>
            <person name="Bae S.I."/>
            <person name="Park K.R."/>
            <person name="Han J.H."/>
            <person name="Park S.H."/>
            <person name="Joo B.M."/>
            <person name="Park S.J."/>
            <person name="Kim M.K."/>
        </authorList>
    </citation>
    <scope>NUCLEOTIDE SEQUENCE [LARGE SCALE GENOMIC DNA]</scope>
    <source>
        <strain evidence="3 4">DG5A</strain>
    </source>
</reference>
<dbReference type="STRING" id="1379870.SD10_09295"/>
<accession>A0A0E3VAP2</accession>
<dbReference type="HOGENOM" id="CLU_281416_0_0_10"/>
<dbReference type="Pfam" id="PF07593">
    <property type="entry name" value="UnbV_ASPIC"/>
    <property type="match status" value="1"/>
</dbReference>
<protein>
    <submittedName>
        <fullName evidence="3">RNA-binding protein</fullName>
    </submittedName>
</protein>
<dbReference type="PANTHER" id="PTHR16026:SF0">
    <property type="entry name" value="CARTILAGE ACIDIC PROTEIN 1"/>
    <property type="match status" value="1"/>
</dbReference>
<evidence type="ECO:0000313" key="4">
    <source>
        <dbReference type="Proteomes" id="UP000033054"/>
    </source>
</evidence>
<dbReference type="InterPro" id="IPR013517">
    <property type="entry name" value="FG-GAP"/>
</dbReference>
<sequence length="1136" mass="124717">MPFVLLITATYLIGCKESTSTEKTAQVDGPPLFTSLTPDQTGITFANNLTEGLNTNVLMYEYFYNGGGVAIGDLNGDGFDDIYFSGNMVPNQLYLNKGKAAPMQFTDITAAAGVAGREGPWRTGVSMADVNADGRLDLFVCYSGSLPPQKRIPQLFINEGTDAQGVPHFSDQTAQYGLDRPEQSTQGVFFDYDLDGDLDLFLLNHNPRLLPILDPQATAAIMKQPNPEIGVRLLKNSGKRFEDVTEQSGLSSSALSYGLGIGVSDLNSDGWPDLYISNDYGVPDYLYINDQKGKFTNQLKSSIGHTSNFSMGNAIADVNNDTRPDILTLDMLPEDNRRQKLLMAPDNYDKYALSVASGFHHQNMRNMLQLNQGTELVSAKKNAASSTPYFSEIGQLAGISNTDWSWSPLLADYDNDGWKDLYVTNGYVRDYTNQDFLKYMTDYMKNRPANFRREDVLELVHRIPSSNVVNYMFQNRGSQTDEVTFSNVGVAWGLTQHSNSTGAAYADLDNDGDLDLVVNNTNQPAFVFQNEANKERKHHYLAIQLVGSGANTQGVGAKLMLYRKGRQQYVEQMPTQGYQSSVSPRLHFGLGADPVIDSLRIVWPTGKQQVLTNVHSDQLLKLDEKEARSTYKTPRPVPALFKEVSSPVAFADPVKQINDFKRQPLLVNAQSFNGPCLVKADVNGDGREDLYAGGGNGQAGALFIQQASGQFSRLAQPAFDADKQSNDADAVFFDANADGFPDLYVCSGGYDNFQPDDPNLQDRLYLNDGKGKFTKSPGALPVMRSSKSCVRVADVNGDGRPDLFVGGRVVPGRYPETPPSYLLINATKTRGGQPSFANQTATLAPILSSLGMVTDAAWIDLNNDRKPELAIVGEWMPITVLGLTNGTGQLTDQTKTYFEKEYRGWWNKLLVDDFNGDGRPDLVVGNQGLNTQGRASDKEPAELIYKDFDNNGKVDPILCLYVQGKSYPHATRDELLDQLGMLRHRFTNYDSYSNATLADVFTDAELSGTNKLTANQLTTTYFASTPTGKLVEKPLPLSVQESPVFTLTTLDFDQDGHKDLLLCGNTAQTRLRFGRADANAGLLLRGDGRGGFSAVPQQQAGFRLSGDVRSVLPIGKTLLFGLNQQGIRAYQPTESK</sequence>
<dbReference type="EMBL" id="CP010429">
    <property type="protein sequence ID" value="AKD58421.1"/>
    <property type="molecule type" value="Genomic_DNA"/>
</dbReference>
<keyword evidence="1" id="KW-0732">Signal</keyword>
<name>A0A0E3VAP2_9BACT</name>
<dbReference type="InterPro" id="IPR011519">
    <property type="entry name" value="UnbV_ASPIC"/>
</dbReference>
<organism evidence="3 4">
    <name type="scientific">Spirosoma radiotolerans</name>
    <dbReference type="NCBI Taxonomy" id="1379870"/>
    <lineage>
        <taxon>Bacteria</taxon>
        <taxon>Pseudomonadati</taxon>
        <taxon>Bacteroidota</taxon>
        <taxon>Cytophagia</taxon>
        <taxon>Cytophagales</taxon>
        <taxon>Cytophagaceae</taxon>
        <taxon>Spirosoma</taxon>
    </lineage>
</organism>
<evidence type="ECO:0000259" key="2">
    <source>
        <dbReference type="Pfam" id="PF07593"/>
    </source>
</evidence>
<dbReference type="Pfam" id="PF13517">
    <property type="entry name" value="FG-GAP_3"/>
    <property type="match status" value="5"/>
</dbReference>
<dbReference type="Gene3D" id="2.130.10.130">
    <property type="entry name" value="Integrin alpha, N-terminal"/>
    <property type="match status" value="3"/>
</dbReference>
<dbReference type="AlphaFoldDB" id="A0A0E3VAP2"/>
<dbReference type="InterPro" id="IPR027039">
    <property type="entry name" value="Crtac1"/>
</dbReference>
<dbReference type="KEGG" id="srd:SD10_09295"/>
<keyword evidence="4" id="KW-1185">Reference proteome</keyword>
<evidence type="ECO:0000256" key="1">
    <source>
        <dbReference type="ARBA" id="ARBA00022729"/>
    </source>
</evidence>
<dbReference type="InterPro" id="IPR028994">
    <property type="entry name" value="Integrin_alpha_N"/>
</dbReference>
<evidence type="ECO:0000313" key="3">
    <source>
        <dbReference type="EMBL" id="AKD58421.1"/>
    </source>
</evidence>
<feature type="domain" description="ASPIC/UnbV" evidence="2">
    <location>
        <begin position="554"/>
        <end position="620"/>
    </location>
</feature>
<gene>
    <name evidence="3" type="ORF">SD10_09295</name>
</gene>